<dbReference type="Proteomes" id="UP001596364">
    <property type="component" value="Unassembled WGS sequence"/>
</dbReference>
<gene>
    <name evidence="3" type="ORF">ACFP85_06010</name>
</gene>
<name>A0ABW1XM25_9ALTE</name>
<accession>A0ABW1XM25</accession>
<dbReference type="PROSITE" id="PS00061">
    <property type="entry name" value="ADH_SHORT"/>
    <property type="match status" value="1"/>
</dbReference>
<keyword evidence="2" id="KW-0560">Oxidoreductase</keyword>
<keyword evidence="4" id="KW-1185">Reference proteome</keyword>
<evidence type="ECO:0000313" key="3">
    <source>
        <dbReference type="EMBL" id="MFC6439699.1"/>
    </source>
</evidence>
<dbReference type="PANTHER" id="PTHR42901">
    <property type="entry name" value="ALCOHOL DEHYDROGENASE"/>
    <property type="match status" value="1"/>
</dbReference>
<dbReference type="EMBL" id="JBHSUS010000001">
    <property type="protein sequence ID" value="MFC6439699.1"/>
    <property type="molecule type" value="Genomic_DNA"/>
</dbReference>
<protein>
    <submittedName>
        <fullName evidence="3">YciK family oxidoreductase</fullName>
    </submittedName>
</protein>
<dbReference type="PANTHER" id="PTHR42901:SF1">
    <property type="entry name" value="ALCOHOL DEHYDROGENASE"/>
    <property type="match status" value="1"/>
</dbReference>
<dbReference type="RefSeq" id="WP_217350787.1">
    <property type="nucleotide sequence ID" value="NZ_JBHSUS010000001.1"/>
</dbReference>
<dbReference type="InterPro" id="IPR002347">
    <property type="entry name" value="SDR_fam"/>
</dbReference>
<evidence type="ECO:0000256" key="1">
    <source>
        <dbReference type="ARBA" id="ARBA00006484"/>
    </source>
</evidence>
<proteinExistence type="inferred from homology"/>
<comment type="caution">
    <text evidence="3">The sequence shown here is derived from an EMBL/GenBank/DDBJ whole genome shotgun (WGS) entry which is preliminary data.</text>
</comment>
<dbReference type="Pfam" id="PF00106">
    <property type="entry name" value="adh_short"/>
    <property type="match status" value="1"/>
</dbReference>
<sequence>MYPQIQPDALINKIILITGAGDGIGRAAAVHAAAHGATVILLGKTVKKLEAVYDEIVAAGHPEPAIVPMDLQGATLTHYQGLNATIMDQFGRLDGLLLNAGILGKLRPFEDIPQEEWANVMQVNVTSNFLMVQALLPALEASAAASVVFTTSSVGRKGRAFWGSYAVSKFAVEGLMQTLADEFSNSTMRFNAINPGATRTAMRSKAYPAENAEKLPTADEIMPLYLYLLSDISKDQNGQSLNAQ</sequence>
<evidence type="ECO:0000313" key="4">
    <source>
        <dbReference type="Proteomes" id="UP001596364"/>
    </source>
</evidence>
<dbReference type="InterPro" id="IPR020904">
    <property type="entry name" value="Sc_DH/Rdtase_CS"/>
</dbReference>
<comment type="similarity">
    <text evidence="1">Belongs to the short-chain dehydrogenases/reductases (SDR) family.</text>
</comment>
<dbReference type="NCBIfam" id="NF006509">
    <property type="entry name" value="PRK08945.1"/>
    <property type="match status" value="1"/>
</dbReference>
<reference evidence="4" key="1">
    <citation type="journal article" date="2019" name="Int. J. Syst. Evol. Microbiol.">
        <title>The Global Catalogue of Microorganisms (GCM) 10K type strain sequencing project: providing services to taxonomists for standard genome sequencing and annotation.</title>
        <authorList>
            <consortium name="The Broad Institute Genomics Platform"/>
            <consortium name="The Broad Institute Genome Sequencing Center for Infectious Disease"/>
            <person name="Wu L."/>
            <person name="Ma J."/>
        </authorList>
    </citation>
    <scope>NUCLEOTIDE SEQUENCE [LARGE SCALE GENOMIC DNA]</scope>
    <source>
        <strain evidence="4">CGMCC 1.16031</strain>
    </source>
</reference>
<organism evidence="3 4">
    <name type="scientific">Pseudobowmanella zhangzhouensis</name>
    <dbReference type="NCBI Taxonomy" id="1537679"/>
    <lineage>
        <taxon>Bacteria</taxon>
        <taxon>Pseudomonadati</taxon>
        <taxon>Pseudomonadota</taxon>
        <taxon>Gammaproteobacteria</taxon>
        <taxon>Alteromonadales</taxon>
        <taxon>Alteromonadaceae</taxon>
    </lineage>
</organism>
<evidence type="ECO:0000256" key="2">
    <source>
        <dbReference type="ARBA" id="ARBA00023002"/>
    </source>
</evidence>